<dbReference type="SMART" id="SM00530">
    <property type="entry name" value="HTH_XRE"/>
    <property type="match status" value="1"/>
</dbReference>
<dbReference type="InterPro" id="IPR001387">
    <property type="entry name" value="Cro/C1-type_HTH"/>
</dbReference>
<evidence type="ECO:0000256" key="2">
    <source>
        <dbReference type="ARBA" id="ARBA00023125"/>
    </source>
</evidence>
<dbReference type="PROSITE" id="PS50943">
    <property type="entry name" value="HTH_CROC1"/>
    <property type="match status" value="1"/>
</dbReference>
<dbReference type="Proteomes" id="UP001596053">
    <property type="component" value="Unassembled WGS sequence"/>
</dbReference>
<evidence type="ECO:0000313" key="5">
    <source>
        <dbReference type="EMBL" id="MFC5423331.1"/>
    </source>
</evidence>
<name>A0ABW0IYE3_9HYPH</name>
<comment type="caution">
    <text evidence="5">The sequence shown here is derived from an EMBL/GenBank/DDBJ whole genome shotgun (WGS) entry which is preliminary data.</text>
</comment>
<keyword evidence="6" id="KW-1185">Reference proteome</keyword>
<dbReference type="PANTHER" id="PTHR40661:SF3">
    <property type="entry name" value="FELS-1 PROPHAGE TRANSCRIPTIONAL REGULATOR"/>
    <property type="match status" value="1"/>
</dbReference>
<evidence type="ECO:0000256" key="1">
    <source>
        <dbReference type="ARBA" id="ARBA00023015"/>
    </source>
</evidence>
<dbReference type="Pfam" id="PF01381">
    <property type="entry name" value="HTH_3"/>
    <property type="match status" value="1"/>
</dbReference>
<dbReference type="Pfam" id="PF00717">
    <property type="entry name" value="Peptidase_S24"/>
    <property type="match status" value="1"/>
</dbReference>
<dbReference type="CDD" id="cd06529">
    <property type="entry name" value="S24_LexA-like"/>
    <property type="match status" value="1"/>
</dbReference>
<dbReference type="PANTHER" id="PTHR40661">
    <property type="match status" value="1"/>
</dbReference>
<feature type="domain" description="HTH cro/C1-type" evidence="4">
    <location>
        <begin position="22"/>
        <end position="65"/>
    </location>
</feature>
<reference evidence="6" key="1">
    <citation type="journal article" date="2019" name="Int. J. Syst. Evol. Microbiol.">
        <title>The Global Catalogue of Microorganisms (GCM) 10K type strain sequencing project: providing services to taxonomists for standard genome sequencing and annotation.</title>
        <authorList>
            <consortium name="The Broad Institute Genomics Platform"/>
            <consortium name="The Broad Institute Genome Sequencing Center for Infectious Disease"/>
            <person name="Wu L."/>
            <person name="Ma J."/>
        </authorList>
    </citation>
    <scope>NUCLEOTIDE SEQUENCE [LARGE SCALE GENOMIC DNA]</scope>
    <source>
        <strain evidence="6">NCAIM B.01391</strain>
    </source>
</reference>
<evidence type="ECO:0000313" key="6">
    <source>
        <dbReference type="Proteomes" id="UP001596053"/>
    </source>
</evidence>
<gene>
    <name evidence="5" type="ORF">ACFPOB_27700</name>
</gene>
<dbReference type="Gene3D" id="1.10.260.40">
    <property type="entry name" value="lambda repressor-like DNA-binding domains"/>
    <property type="match status" value="1"/>
</dbReference>
<keyword evidence="1" id="KW-0805">Transcription regulation</keyword>
<dbReference type="Gene3D" id="2.10.109.10">
    <property type="entry name" value="Umud Fragment, subunit A"/>
    <property type="match status" value="1"/>
</dbReference>
<keyword evidence="2" id="KW-0238">DNA-binding</keyword>
<dbReference type="InterPro" id="IPR036286">
    <property type="entry name" value="LexA/Signal_pep-like_sf"/>
</dbReference>
<dbReference type="SUPFAM" id="SSF51306">
    <property type="entry name" value="LexA/Signal peptidase"/>
    <property type="match status" value="1"/>
</dbReference>
<dbReference type="RefSeq" id="WP_377801482.1">
    <property type="nucleotide sequence ID" value="NZ_JBHSLW010000076.1"/>
</dbReference>
<dbReference type="InterPro" id="IPR010982">
    <property type="entry name" value="Lambda_DNA-bd_dom_sf"/>
</dbReference>
<dbReference type="InterPro" id="IPR039418">
    <property type="entry name" value="LexA-like"/>
</dbReference>
<proteinExistence type="predicted"/>
<protein>
    <submittedName>
        <fullName evidence="5">XRE family transcriptional regulator</fullName>
    </submittedName>
</protein>
<evidence type="ECO:0000256" key="3">
    <source>
        <dbReference type="ARBA" id="ARBA00023163"/>
    </source>
</evidence>
<dbReference type="EMBL" id="JBHSLW010000076">
    <property type="protein sequence ID" value="MFC5423331.1"/>
    <property type="molecule type" value="Genomic_DNA"/>
</dbReference>
<organism evidence="5 6">
    <name type="scientific">Bosea eneae</name>
    <dbReference type="NCBI Taxonomy" id="151454"/>
    <lineage>
        <taxon>Bacteria</taxon>
        <taxon>Pseudomonadati</taxon>
        <taxon>Pseudomonadota</taxon>
        <taxon>Alphaproteobacteria</taxon>
        <taxon>Hyphomicrobiales</taxon>
        <taxon>Boseaceae</taxon>
        <taxon>Bosea</taxon>
    </lineage>
</organism>
<evidence type="ECO:0000259" key="4">
    <source>
        <dbReference type="PROSITE" id="PS50943"/>
    </source>
</evidence>
<accession>A0ABW0IYE3</accession>
<dbReference type="SUPFAM" id="SSF47413">
    <property type="entry name" value="lambda repressor-like DNA-binding domains"/>
    <property type="match status" value="1"/>
</dbReference>
<dbReference type="CDD" id="cd00093">
    <property type="entry name" value="HTH_XRE"/>
    <property type="match status" value="1"/>
</dbReference>
<dbReference type="InterPro" id="IPR015927">
    <property type="entry name" value="Peptidase_S24_S26A/B/C"/>
</dbReference>
<keyword evidence="3" id="KW-0804">Transcription</keyword>
<sequence length="231" mass="25110">MSDQLAEFAQRLTHVVNGKGGLTAVSAGSDVPLSTLGRYVRGESEPSAFRLAAISRFCGVSVEELVFGAEAYPKLTAGFIDAPQNWGSDSSDDPDVVMIPLLEVIASAGPGYENARPYELKRLPFPRTWLQRLGLPEKYARFLGIDGDSMEPTIMDGWIVLVDIRPKHARADGIYVLVDGPNVRVKRVAIGWQNAIVLISDNERYQSETLSPPDAEALQVAGRVVWAGGEI</sequence>